<dbReference type="SUPFAM" id="SSF46950">
    <property type="entry name" value="Double-stranded DNA-binding domain"/>
    <property type="match status" value="1"/>
</dbReference>
<proteinExistence type="inferred from homology"/>
<dbReference type="EMBL" id="UIGY01000028">
    <property type="protein sequence ID" value="SUZ08653.1"/>
    <property type="molecule type" value="Genomic_DNA"/>
</dbReference>
<accession>A0A381L417</accession>
<name>A0A381L417_BLUGR</name>
<dbReference type="Gene3D" id="1.10.8.140">
    <property type="entry name" value="PDCD5-like"/>
    <property type="match status" value="1"/>
</dbReference>
<organism evidence="3">
    <name type="scientific">Blumeria graminis f. sp. tritici 96224</name>
    <dbReference type="NCBI Taxonomy" id="1268274"/>
    <lineage>
        <taxon>Eukaryota</taxon>
        <taxon>Fungi</taxon>
        <taxon>Dikarya</taxon>
        <taxon>Ascomycota</taxon>
        <taxon>Pezizomycotina</taxon>
        <taxon>Leotiomycetes</taxon>
        <taxon>Erysiphales</taxon>
        <taxon>Erysiphaceae</taxon>
        <taxon>Blumeria</taxon>
    </lineage>
</organism>
<feature type="region of interest" description="Disordered" evidence="2">
    <location>
        <begin position="37"/>
        <end position="66"/>
    </location>
</feature>
<dbReference type="Pfam" id="PF01984">
    <property type="entry name" value="dsDNA_bind"/>
    <property type="match status" value="1"/>
</dbReference>
<gene>
    <name evidence="3" type="ORF">BGT96224V2_LOCUS1876</name>
</gene>
<dbReference type="InterPro" id="IPR036883">
    <property type="entry name" value="PDCD5-like_sf"/>
</dbReference>
<dbReference type="GO" id="GO:0005634">
    <property type="term" value="C:nucleus"/>
    <property type="evidence" value="ECO:0007669"/>
    <property type="project" value="TreeGrafter"/>
</dbReference>
<dbReference type="InterPro" id="IPR002836">
    <property type="entry name" value="PDCD5-like"/>
</dbReference>
<comment type="similarity">
    <text evidence="1">Belongs to the PDCD5 family.</text>
</comment>
<evidence type="ECO:0000256" key="2">
    <source>
        <dbReference type="SAM" id="MobiDB-lite"/>
    </source>
</evidence>
<feature type="non-terminal residue" evidence="3">
    <location>
        <position position="162"/>
    </location>
</feature>
<evidence type="ECO:0000313" key="3">
    <source>
        <dbReference type="EMBL" id="SUZ08653.1"/>
    </source>
</evidence>
<dbReference type="GO" id="GO:0003677">
    <property type="term" value="F:DNA binding"/>
    <property type="evidence" value="ECO:0007669"/>
    <property type="project" value="InterPro"/>
</dbReference>
<sequence length="162" mass="18426">MHDDDLAQVGFISLFPLINKLKNFQIRKARLEQLKQGHGDGRDVAAEGHALKRDAEPWRHRQQEAEKEARQAMLARILEPAAAERLGRIRLVKAERAQAVEEQLLMLARSGQLRGPVDEALLKKLLEAVAEQREEERIVISRRKGGWTGEEDDLEDLVQGLK</sequence>
<reference evidence="3" key="1">
    <citation type="submission" date="2018-07" db="EMBL/GenBank/DDBJ databases">
        <authorList>
            <person name="Quirk P.G."/>
            <person name="Krulwich T.A."/>
        </authorList>
    </citation>
    <scope>NUCLEOTIDE SEQUENCE</scope>
    <source>
        <strain evidence="3">96224</strain>
    </source>
</reference>
<protein>
    <submittedName>
        <fullName evidence="3">Bgt-4273</fullName>
    </submittedName>
</protein>
<dbReference type="AlphaFoldDB" id="A0A381L417"/>
<dbReference type="GO" id="GO:0005829">
    <property type="term" value="C:cytosol"/>
    <property type="evidence" value="ECO:0007669"/>
    <property type="project" value="TreeGrafter"/>
</dbReference>
<dbReference type="PANTHER" id="PTHR10840">
    <property type="entry name" value="PROGRAMMED CELL DEATH PROTEIN 5"/>
    <property type="match status" value="1"/>
</dbReference>
<evidence type="ECO:0000256" key="1">
    <source>
        <dbReference type="ARBA" id="ARBA00010490"/>
    </source>
</evidence>
<dbReference type="PANTHER" id="PTHR10840:SF0">
    <property type="entry name" value="PROGRAMMED CELL DEATH PROTEIN 5"/>
    <property type="match status" value="1"/>
</dbReference>
<dbReference type="OrthoDB" id="10252486at2759"/>